<dbReference type="AlphaFoldDB" id="A0A6J8C6R4"/>
<sequence>MPHSFLFRLSNGKVISDCSALCGKCSSQLTQSKQPNKYIDNNLSADLVPECLQSLDIIQRRLISQIQSFMTIIILPGGQYAEKGLAIHFPLDMESYFKSLQTFQNENVLLVAYSNKRPQLESIPVAKVVNYESVRTVILWLKENNILYCGFPDLHTSTCLGDIIENQANSEDTHKQNEVQKIDQNWS</sequence>
<evidence type="ECO:0000313" key="2">
    <source>
        <dbReference type="EMBL" id="CAC5392138.1"/>
    </source>
</evidence>
<dbReference type="Pfam" id="PF20209">
    <property type="entry name" value="DUF6570"/>
    <property type="match status" value="1"/>
</dbReference>
<feature type="domain" description="DUF6570" evidence="1">
    <location>
        <begin position="32"/>
        <end position="148"/>
    </location>
</feature>
<organism evidence="2 3">
    <name type="scientific">Mytilus coruscus</name>
    <name type="common">Sea mussel</name>
    <dbReference type="NCBI Taxonomy" id="42192"/>
    <lineage>
        <taxon>Eukaryota</taxon>
        <taxon>Metazoa</taxon>
        <taxon>Spiralia</taxon>
        <taxon>Lophotrochozoa</taxon>
        <taxon>Mollusca</taxon>
        <taxon>Bivalvia</taxon>
        <taxon>Autobranchia</taxon>
        <taxon>Pteriomorphia</taxon>
        <taxon>Mytilida</taxon>
        <taxon>Mytiloidea</taxon>
        <taxon>Mytilidae</taxon>
        <taxon>Mytilinae</taxon>
        <taxon>Mytilus</taxon>
    </lineage>
</organism>
<evidence type="ECO:0000313" key="3">
    <source>
        <dbReference type="Proteomes" id="UP000507470"/>
    </source>
</evidence>
<gene>
    <name evidence="2" type="ORF">MCOR_27089</name>
</gene>
<dbReference type="OrthoDB" id="3202965at2759"/>
<reference evidence="2 3" key="1">
    <citation type="submission" date="2020-06" db="EMBL/GenBank/DDBJ databases">
        <authorList>
            <person name="Li R."/>
            <person name="Bekaert M."/>
        </authorList>
    </citation>
    <scope>NUCLEOTIDE SEQUENCE [LARGE SCALE GENOMIC DNA]</scope>
    <source>
        <strain evidence="3">wild</strain>
    </source>
</reference>
<keyword evidence="3" id="KW-1185">Reference proteome</keyword>
<name>A0A6J8C6R4_MYTCO</name>
<keyword evidence="2" id="KW-0808">Transferase</keyword>
<evidence type="ECO:0000259" key="1">
    <source>
        <dbReference type="Pfam" id="PF20209"/>
    </source>
</evidence>
<accession>A0A6J8C6R4</accession>
<dbReference type="EC" id="2.3.2.26" evidence="2"/>
<dbReference type="Proteomes" id="UP000507470">
    <property type="component" value="Unassembled WGS sequence"/>
</dbReference>
<protein>
    <submittedName>
        <fullName evidence="2">WWP2</fullName>
        <ecNumber evidence="2">2.3.2.26</ecNumber>
    </submittedName>
</protein>
<dbReference type="EMBL" id="CACVKT020004908">
    <property type="protein sequence ID" value="CAC5392138.1"/>
    <property type="molecule type" value="Genomic_DNA"/>
</dbReference>
<dbReference type="GO" id="GO:0061630">
    <property type="term" value="F:ubiquitin protein ligase activity"/>
    <property type="evidence" value="ECO:0007669"/>
    <property type="project" value="UniProtKB-EC"/>
</dbReference>
<dbReference type="InterPro" id="IPR046700">
    <property type="entry name" value="DUF6570"/>
</dbReference>
<keyword evidence="2" id="KW-0012">Acyltransferase</keyword>
<proteinExistence type="predicted"/>